<evidence type="ECO:0000313" key="2">
    <source>
        <dbReference type="Proteomes" id="UP000203514"/>
    </source>
</evidence>
<sequence>MKLKERLVKFYTIVKTPEENIAAQQHLKGYGIEFGSGNAFMYDKAQVLLWVGDNLLDYTRKSDGSPMTFLWYEEELKEAIGYSKSTYDFRRVDFHFVTEKKVTAYTLHECDTGPTTELNGTYTLQALKEIIADMEEENEN</sequence>
<dbReference type="RefSeq" id="YP_009291235.1">
    <property type="nucleotide sequence ID" value="NC_031110.1"/>
</dbReference>
<name>A0A142F0W8_9CAUD</name>
<dbReference type="KEGG" id="vg:29068166"/>
<keyword evidence="2" id="KW-1185">Reference proteome</keyword>
<dbReference type="Proteomes" id="UP000203514">
    <property type="component" value="Segment"/>
</dbReference>
<reference evidence="1 2" key="1">
    <citation type="submission" date="2016-02" db="EMBL/GenBank/DDBJ databases">
        <title>Genomic analysis of phiMK: A new Felix01like virus infecting Pseudomonas aeruginosa.</title>
        <authorList>
            <person name="Magill D.J."/>
            <person name="Krylov V.N."/>
            <person name="Shaburova O.V."/>
            <person name="Pleteneva E.A."/>
            <person name="McGrath J.W."/>
            <person name="Quinn J.P."/>
            <person name="Kulakov L.A."/>
        </authorList>
    </citation>
    <scope>NUCLEOTIDE SEQUENCE [LARGE SCALE GENOMIC DNA]</scope>
</reference>
<protein>
    <submittedName>
        <fullName evidence="1">Uncharacterized protein</fullName>
    </submittedName>
</protein>
<proteinExistence type="predicted"/>
<gene>
    <name evidence="1" type="ORF">phiMK_167</name>
</gene>
<organism evidence="1 2">
    <name type="scientific">Pseudomonas phage phiMK</name>
    <dbReference type="NCBI Taxonomy" id="1815957"/>
    <lineage>
        <taxon>Viruses</taxon>
        <taxon>Duplodnaviria</taxon>
        <taxon>Heunggongvirae</taxon>
        <taxon>Uroviricota</taxon>
        <taxon>Caudoviricetes</taxon>
        <taxon>Vandenendeviridae</taxon>
        <taxon>Skurskavirinae</taxon>
        <taxon>Pakpunavirus</taxon>
        <taxon>Pakpunavirus MK</taxon>
    </lineage>
</organism>
<evidence type="ECO:0000313" key="1">
    <source>
        <dbReference type="EMBL" id="AMQ66355.1"/>
    </source>
</evidence>
<dbReference type="GeneID" id="29068166"/>
<accession>A0A142F0W8</accession>
<dbReference type="EMBL" id="KU761955">
    <property type="protein sequence ID" value="AMQ66355.1"/>
    <property type="molecule type" value="Genomic_DNA"/>
</dbReference>